<name>A0AAD4WUK5_PRUDU</name>
<sequence>MEHPKDIETRRKEIDRLRLYIFLASFDNNFDQIRREILKMKPEPELEATYAHIKERVQGTMSEASVTSDATSLVAARSKQSRPHNHSADPTRNRPPMKCTKCGLDNHTIKGCYGIIGYPKGSFHKE</sequence>
<evidence type="ECO:0000256" key="1">
    <source>
        <dbReference type="SAM" id="MobiDB-lite"/>
    </source>
</evidence>
<gene>
    <name evidence="2" type="ORF">L3X38_001533</name>
</gene>
<organism evidence="2 3">
    <name type="scientific">Prunus dulcis</name>
    <name type="common">Almond</name>
    <name type="synonym">Amygdalus dulcis</name>
    <dbReference type="NCBI Taxonomy" id="3755"/>
    <lineage>
        <taxon>Eukaryota</taxon>
        <taxon>Viridiplantae</taxon>
        <taxon>Streptophyta</taxon>
        <taxon>Embryophyta</taxon>
        <taxon>Tracheophyta</taxon>
        <taxon>Spermatophyta</taxon>
        <taxon>Magnoliopsida</taxon>
        <taxon>eudicotyledons</taxon>
        <taxon>Gunneridae</taxon>
        <taxon>Pentapetalae</taxon>
        <taxon>rosids</taxon>
        <taxon>fabids</taxon>
        <taxon>Rosales</taxon>
        <taxon>Rosaceae</taxon>
        <taxon>Amygdaloideae</taxon>
        <taxon>Amygdaleae</taxon>
        <taxon>Prunus</taxon>
    </lineage>
</organism>
<dbReference type="EMBL" id="JAJFAZ020000001">
    <property type="protein sequence ID" value="KAI5348646.1"/>
    <property type="molecule type" value="Genomic_DNA"/>
</dbReference>
<protein>
    <submittedName>
        <fullName evidence="2">Uncharacterized protein</fullName>
    </submittedName>
</protein>
<dbReference type="PANTHER" id="PTHR34222:SF43">
    <property type="entry name" value="RETROTRANSPOSON GAG DOMAIN-CONTAINING PROTEIN"/>
    <property type="match status" value="1"/>
</dbReference>
<evidence type="ECO:0000313" key="3">
    <source>
        <dbReference type="Proteomes" id="UP001054821"/>
    </source>
</evidence>
<proteinExistence type="predicted"/>
<feature type="region of interest" description="Disordered" evidence="1">
    <location>
        <begin position="61"/>
        <end position="98"/>
    </location>
</feature>
<keyword evidence="3" id="KW-1185">Reference proteome</keyword>
<comment type="caution">
    <text evidence="2">The sequence shown here is derived from an EMBL/GenBank/DDBJ whole genome shotgun (WGS) entry which is preliminary data.</text>
</comment>
<dbReference type="Proteomes" id="UP001054821">
    <property type="component" value="Chromosome 1"/>
</dbReference>
<dbReference type="AlphaFoldDB" id="A0AAD4WUK5"/>
<dbReference type="PANTHER" id="PTHR34222">
    <property type="entry name" value="GAG_PRE-INTEGRS DOMAIN-CONTAINING PROTEIN"/>
    <property type="match status" value="1"/>
</dbReference>
<evidence type="ECO:0000313" key="2">
    <source>
        <dbReference type="EMBL" id="KAI5348646.1"/>
    </source>
</evidence>
<reference evidence="2 3" key="1">
    <citation type="journal article" date="2022" name="G3 (Bethesda)">
        <title>Whole-genome sequence and methylome profiling of the almond [Prunus dulcis (Mill.) D.A. Webb] cultivar 'Nonpareil'.</title>
        <authorList>
            <person name="D'Amico-Willman K.M."/>
            <person name="Ouma W.Z."/>
            <person name="Meulia T."/>
            <person name="Sideli G.M."/>
            <person name="Gradziel T.M."/>
            <person name="Fresnedo-Ramirez J."/>
        </authorList>
    </citation>
    <scope>NUCLEOTIDE SEQUENCE [LARGE SCALE GENOMIC DNA]</scope>
    <source>
        <strain evidence="2">Clone GOH B32 T37-40</strain>
    </source>
</reference>
<accession>A0AAD4WUK5</accession>
<feature type="compositionally biased region" description="Polar residues" evidence="1">
    <location>
        <begin position="61"/>
        <end position="71"/>
    </location>
</feature>